<evidence type="ECO:0000313" key="2">
    <source>
        <dbReference type="EMBL" id="KAG7347948.1"/>
    </source>
</evidence>
<accession>A0A9K3KQ34</accession>
<organism evidence="2 3">
    <name type="scientific">Nitzschia inconspicua</name>
    <dbReference type="NCBI Taxonomy" id="303405"/>
    <lineage>
        <taxon>Eukaryota</taxon>
        <taxon>Sar</taxon>
        <taxon>Stramenopiles</taxon>
        <taxon>Ochrophyta</taxon>
        <taxon>Bacillariophyta</taxon>
        <taxon>Bacillariophyceae</taxon>
        <taxon>Bacillariophycidae</taxon>
        <taxon>Bacillariales</taxon>
        <taxon>Bacillariaceae</taxon>
        <taxon>Nitzschia</taxon>
    </lineage>
</organism>
<name>A0A9K3KQ34_9STRA</name>
<dbReference type="Proteomes" id="UP000693970">
    <property type="component" value="Unassembled WGS sequence"/>
</dbReference>
<protein>
    <submittedName>
        <fullName evidence="2">Uncharacterized protein</fullName>
    </submittedName>
</protein>
<reference evidence="2" key="2">
    <citation type="submission" date="2021-04" db="EMBL/GenBank/DDBJ databases">
        <authorList>
            <person name="Podell S."/>
        </authorList>
    </citation>
    <scope>NUCLEOTIDE SEQUENCE</scope>
    <source>
        <strain evidence="2">Hildebrandi</strain>
    </source>
</reference>
<evidence type="ECO:0000313" key="3">
    <source>
        <dbReference type="Proteomes" id="UP000693970"/>
    </source>
</evidence>
<feature type="region of interest" description="Disordered" evidence="1">
    <location>
        <begin position="60"/>
        <end position="79"/>
    </location>
</feature>
<sequence length="258" mass="28796">MEYCASPSLQSSFTSTLLKASESSSSHKSNLSVITPKRCYRSTPHSPKMPVATTTRIGSTITAQKPGMGSNSKRKRRSVSFAPNAQLRLYRCKMTETDRSKYYYNDDDYEAFKVEARTTIEMIINNMEIDEVQHCARGVICRTPDALRRRMALRVNAWNAVFSEQERQWRGKDEDALNNADAIAVAYIKQCYSSKRLAYTIAKCDEKTVAAFSASNIGNDLVPKRSMDHCSTCNGTIVILNSMSSGVRSSRHVVTSAA</sequence>
<evidence type="ECO:0000256" key="1">
    <source>
        <dbReference type="SAM" id="MobiDB-lite"/>
    </source>
</evidence>
<dbReference type="EMBL" id="JAGRRH010000020">
    <property type="protein sequence ID" value="KAG7347948.1"/>
    <property type="molecule type" value="Genomic_DNA"/>
</dbReference>
<proteinExistence type="predicted"/>
<keyword evidence="3" id="KW-1185">Reference proteome</keyword>
<comment type="caution">
    <text evidence="2">The sequence shown here is derived from an EMBL/GenBank/DDBJ whole genome shotgun (WGS) entry which is preliminary data.</text>
</comment>
<dbReference type="AlphaFoldDB" id="A0A9K3KQ34"/>
<reference evidence="2" key="1">
    <citation type="journal article" date="2021" name="Sci. Rep.">
        <title>Diploid genomic architecture of Nitzschia inconspicua, an elite biomass production diatom.</title>
        <authorList>
            <person name="Oliver A."/>
            <person name="Podell S."/>
            <person name="Pinowska A."/>
            <person name="Traller J.C."/>
            <person name="Smith S.R."/>
            <person name="McClure R."/>
            <person name="Beliaev A."/>
            <person name="Bohutskyi P."/>
            <person name="Hill E.A."/>
            <person name="Rabines A."/>
            <person name="Zheng H."/>
            <person name="Allen L.Z."/>
            <person name="Kuo A."/>
            <person name="Grigoriev I.V."/>
            <person name="Allen A.E."/>
            <person name="Hazlebeck D."/>
            <person name="Allen E.E."/>
        </authorList>
    </citation>
    <scope>NUCLEOTIDE SEQUENCE</scope>
    <source>
        <strain evidence="2">Hildebrandi</strain>
    </source>
</reference>
<gene>
    <name evidence="2" type="ORF">IV203_016653</name>
</gene>